<dbReference type="Proteomes" id="UP001610444">
    <property type="component" value="Unassembled WGS sequence"/>
</dbReference>
<name>A0ABR4KX83_9EURO</name>
<dbReference type="EMBL" id="JBFXLR010000007">
    <property type="protein sequence ID" value="KAL2856881.1"/>
    <property type="molecule type" value="Genomic_DNA"/>
</dbReference>
<gene>
    <name evidence="1" type="ORF">BJX68DRAFT_192984</name>
</gene>
<accession>A0ABR4KX83</accession>
<reference evidence="1 2" key="1">
    <citation type="submission" date="2024-07" db="EMBL/GenBank/DDBJ databases">
        <title>Section-level genome sequencing and comparative genomics of Aspergillus sections Usti and Cavernicolus.</title>
        <authorList>
            <consortium name="Lawrence Berkeley National Laboratory"/>
            <person name="Nybo J.L."/>
            <person name="Vesth T.C."/>
            <person name="Theobald S."/>
            <person name="Frisvad J.C."/>
            <person name="Larsen T.O."/>
            <person name="Kjaerboelling I."/>
            <person name="Rothschild-Mancinelli K."/>
            <person name="Lyhne E.K."/>
            <person name="Kogle M.E."/>
            <person name="Barry K."/>
            <person name="Clum A."/>
            <person name="Na H."/>
            <person name="Ledsgaard L."/>
            <person name="Lin J."/>
            <person name="Lipzen A."/>
            <person name="Kuo A."/>
            <person name="Riley R."/>
            <person name="Mondo S."/>
            <person name="LaButti K."/>
            <person name="Haridas S."/>
            <person name="Pangalinan J."/>
            <person name="Salamov A.A."/>
            <person name="Simmons B.A."/>
            <person name="Magnuson J.K."/>
            <person name="Chen J."/>
            <person name="Drula E."/>
            <person name="Henrissat B."/>
            <person name="Wiebenga A."/>
            <person name="Lubbers R.J."/>
            <person name="Gomes A.C."/>
            <person name="Macurrencykelacurrency M.R."/>
            <person name="Stajich J."/>
            <person name="Grigoriev I.V."/>
            <person name="Mortensen U.H."/>
            <person name="De vries R.P."/>
            <person name="Baker S.E."/>
            <person name="Andersen M.R."/>
        </authorList>
    </citation>
    <scope>NUCLEOTIDE SEQUENCE [LARGE SCALE GENOMIC DNA]</scope>
    <source>
        <strain evidence="1 2">CBS 756.74</strain>
    </source>
</reference>
<evidence type="ECO:0000313" key="1">
    <source>
        <dbReference type="EMBL" id="KAL2856881.1"/>
    </source>
</evidence>
<dbReference type="GeneID" id="98152590"/>
<protein>
    <submittedName>
        <fullName evidence="1">Uncharacterized protein</fullName>
    </submittedName>
</protein>
<organism evidence="1 2">
    <name type="scientific">Aspergillus pseudodeflectus</name>
    <dbReference type="NCBI Taxonomy" id="176178"/>
    <lineage>
        <taxon>Eukaryota</taxon>
        <taxon>Fungi</taxon>
        <taxon>Dikarya</taxon>
        <taxon>Ascomycota</taxon>
        <taxon>Pezizomycotina</taxon>
        <taxon>Eurotiomycetes</taxon>
        <taxon>Eurotiomycetidae</taxon>
        <taxon>Eurotiales</taxon>
        <taxon>Aspergillaceae</taxon>
        <taxon>Aspergillus</taxon>
        <taxon>Aspergillus subgen. Nidulantes</taxon>
    </lineage>
</organism>
<comment type="caution">
    <text evidence="1">The sequence shown here is derived from an EMBL/GenBank/DDBJ whole genome shotgun (WGS) entry which is preliminary data.</text>
</comment>
<keyword evidence="2" id="KW-1185">Reference proteome</keyword>
<evidence type="ECO:0000313" key="2">
    <source>
        <dbReference type="Proteomes" id="UP001610444"/>
    </source>
</evidence>
<proteinExistence type="predicted"/>
<sequence>MINSPVWPIHVSGKRDNKYQTDFRGLFFFLTLYRDMGREWILFLTLRPWIRYKELPLTTAPILIILCQSILLVSVKPLVAGLEAPFGPAFWSHRMGCSVGGMQPGEPCLKPCLTAAPALSKPVGYYCMALPSPAPEFRFLTLLVLFIPVPARTLCVDEEPGQG</sequence>
<dbReference type="RefSeq" id="XP_070902745.1">
    <property type="nucleotide sequence ID" value="XM_071037426.1"/>
</dbReference>